<protein>
    <submittedName>
        <fullName evidence="1">Uncharacterized protein</fullName>
    </submittedName>
</protein>
<keyword evidence="2" id="KW-1185">Reference proteome</keyword>
<proteinExistence type="predicted"/>
<dbReference type="RefSeq" id="WP_146216609.1">
    <property type="nucleotide sequence ID" value="NZ_CAKZQT010000033.1"/>
</dbReference>
<accession>A0A318EAV2</accession>
<name>A0A318EAV2_9GAMM</name>
<evidence type="ECO:0000313" key="1">
    <source>
        <dbReference type="EMBL" id="PXV66644.1"/>
    </source>
</evidence>
<gene>
    <name evidence="1" type="ORF">C8D93_107209</name>
</gene>
<dbReference type="EMBL" id="QICN01000007">
    <property type="protein sequence ID" value="PXV66644.1"/>
    <property type="molecule type" value="Genomic_DNA"/>
</dbReference>
<organism evidence="1 2">
    <name type="scientific">Sinimarinibacterium flocculans</name>
    <dbReference type="NCBI Taxonomy" id="985250"/>
    <lineage>
        <taxon>Bacteria</taxon>
        <taxon>Pseudomonadati</taxon>
        <taxon>Pseudomonadota</taxon>
        <taxon>Gammaproteobacteria</taxon>
        <taxon>Nevskiales</taxon>
        <taxon>Nevskiaceae</taxon>
        <taxon>Sinimarinibacterium</taxon>
    </lineage>
</organism>
<dbReference type="Proteomes" id="UP000248330">
    <property type="component" value="Unassembled WGS sequence"/>
</dbReference>
<dbReference type="AlphaFoldDB" id="A0A318EAV2"/>
<evidence type="ECO:0000313" key="2">
    <source>
        <dbReference type="Proteomes" id="UP000248330"/>
    </source>
</evidence>
<comment type="caution">
    <text evidence="1">The sequence shown here is derived from an EMBL/GenBank/DDBJ whole genome shotgun (WGS) entry which is preliminary data.</text>
</comment>
<sequence>MPPLPEFRKLELAWWDHVDAACPHPVHSRLRYQWIRENTQLEYGGRRYQRTTSSIRAEDGVTRRGFLVIYRDVEQPQRRVTGVVQAGSGLAAVRSGVSA</sequence>
<reference evidence="1 2" key="1">
    <citation type="submission" date="2018-04" db="EMBL/GenBank/DDBJ databases">
        <title>Genomic Encyclopedia of Type Strains, Phase IV (KMG-IV): sequencing the most valuable type-strain genomes for metagenomic binning, comparative biology and taxonomic classification.</title>
        <authorList>
            <person name="Goeker M."/>
        </authorList>
    </citation>
    <scope>NUCLEOTIDE SEQUENCE [LARGE SCALE GENOMIC DNA]</scope>
    <source>
        <strain evidence="1 2">DSM 104150</strain>
    </source>
</reference>